<feature type="compositionally biased region" description="Low complexity" evidence="1">
    <location>
        <begin position="66"/>
        <end position="75"/>
    </location>
</feature>
<dbReference type="Proteomes" id="UP001165122">
    <property type="component" value="Unassembled WGS sequence"/>
</dbReference>
<feature type="compositionally biased region" description="Low complexity" evidence="1">
    <location>
        <begin position="132"/>
        <end position="147"/>
    </location>
</feature>
<name>A0A9W7C1L1_9STRA</name>
<dbReference type="SUPFAM" id="SSF50729">
    <property type="entry name" value="PH domain-like"/>
    <property type="match status" value="1"/>
</dbReference>
<feature type="compositionally biased region" description="Acidic residues" evidence="1">
    <location>
        <begin position="109"/>
        <end position="131"/>
    </location>
</feature>
<organism evidence="2 3">
    <name type="scientific">Triparma laevis f. longispina</name>
    <dbReference type="NCBI Taxonomy" id="1714387"/>
    <lineage>
        <taxon>Eukaryota</taxon>
        <taxon>Sar</taxon>
        <taxon>Stramenopiles</taxon>
        <taxon>Ochrophyta</taxon>
        <taxon>Bolidophyceae</taxon>
        <taxon>Parmales</taxon>
        <taxon>Triparmaceae</taxon>
        <taxon>Triparma</taxon>
    </lineage>
</organism>
<feature type="region of interest" description="Disordered" evidence="1">
    <location>
        <begin position="53"/>
        <end position="75"/>
    </location>
</feature>
<evidence type="ECO:0008006" key="4">
    <source>
        <dbReference type="Google" id="ProtNLM"/>
    </source>
</evidence>
<dbReference type="AlphaFoldDB" id="A0A9W7C1L1"/>
<feature type="compositionally biased region" description="Basic and acidic residues" evidence="1">
    <location>
        <begin position="168"/>
        <end position="186"/>
    </location>
</feature>
<feature type="region of interest" description="Disordered" evidence="1">
    <location>
        <begin position="105"/>
        <end position="187"/>
    </location>
</feature>
<keyword evidence="3" id="KW-1185">Reference proteome</keyword>
<accession>A0A9W7C1L1</accession>
<proteinExistence type="predicted"/>
<sequence>MAFHHKFKVGGVPASRASARLSTLSLPTDLAQRESDLDVEELKSLRVKEEEMVIVDEDSDDDNDNNNEGLGFNNNNKHALVGKVVSSINEARSVMVKSELLQLSKNYSDDEDESLDDDNDDNESQNDDEDLSISSTSSLGSTTAARSEPNMLKRMSTKGNLGDDEKEEDKSSDTDRNFEKEMERHSRALIRVKTKSFDEISDTDSPMKEEKVEVSTDIVGASVEHPHHNKPSSTLTQALTTLLHLHPHPSTLHPYTGYLTKHPPTSQMTLINDFKKEKLKLCKVTPSQFIYSGDTKKTIVLTKDTECYAVKDIRNKGDFNFVIISNSISRTFSTETNRNRSEWIKAIHRCIPNESASGLERFCREEEGRIDYLNAVKEMNKRGEYVDYVKGVEIKIPVSRIKNTSQHSSDNQNGTGGERQLWKDFNRDRICINGTLLHGDVDGVEYIISYFIDSIRSLARRNVSAVDCAYAAVAVLESCGRTRSGGDCYDVVNYFLGIEEVVVVQNGGEAIDVKIEQEGGGVNGEIEVGRKRRKKCFVKVGEGVMEWDGAKGGAVKLKGARVEVIEEEIGVVLVVKAVNKDVHLKFQDDRWKLWKTTIEREAEGRSVKGDVVINITVKNIYKVCTTDPEGEDSDVWARVEGIFEQEFVLEGGKELWRGEETVEVRVL</sequence>
<dbReference type="OrthoDB" id="185175at2759"/>
<evidence type="ECO:0000256" key="1">
    <source>
        <dbReference type="SAM" id="MobiDB-lite"/>
    </source>
</evidence>
<evidence type="ECO:0000313" key="2">
    <source>
        <dbReference type="EMBL" id="GMI01025.1"/>
    </source>
</evidence>
<protein>
    <recommendedName>
        <fullName evidence="4">PH domain-containing protein</fullName>
    </recommendedName>
</protein>
<gene>
    <name evidence="2" type="ORF">TrLO_g472</name>
</gene>
<feature type="compositionally biased region" description="Acidic residues" evidence="1">
    <location>
        <begin position="53"/>
        <end position="65"/>
    </location>
</feature>
<dbReference type="EMBL" id="BRXW01000030">
    <property type="protein sequence ID" value="GMI01025.1"/>
    <property type="molecule type" value="Genomic_DNA"/>
</dbReference>
<dbReference type="InterPro" id="IPR011993">
    <property type="entry name" value="PH-like_dom_sf"/>
</dbReference>
<evidence type="ECO:0000313" key="3">
    <source>
        <dbReference type="Proteomes" id="UP001165122"/>
    </source>
</evidence>
<dbReference type="Gene3D" id="2.30.29.30">
    <property type="entry name" value="Pleckstrin-homology domain (PH domain)/Phosphotyrosine-binding domain (PTB)"/>
    <property type="match status" value="1"/>
</dbReference>
<reference evidence="3" key="1">
    <citation type="journal article" date="2023" name="Commun. Biol.">
        <title>Genome analysis of Parmales, the sister group of diatoms, reveals the evolutionary specialization of diatoms from phago-mixotrophs to photoautotrophs.</title>
        <authorList>
            <person name="Ban H."/>
            <person name="Sato S."/>
            <person name="Yoshikawa S."/>
            <person name="Yamada K."/>
            <person name="Nakamura Y."/>
            <person name="Ichinomiya M."/>
            <person name="Sato N."/>
            <person name="Blanc-Mathieu R."/>
            <person name="Endo H."/>
            <person name="Kuwata A."/>
            <person name="Ogata H."/>
        </authorList>
    </citation>
    <scope>NUCLEOTIDE SEQUENCE [LARGE SCALE GENOMIC DNA]</scope>
    <source>
        <strain evidence="3">NIES 3700</strain>
    </source>
</reference>
<comment type="caution">
    <text evidence="2">The sequence shown here is derived from an EMBL/GenBank/DDBJ whole genome shotgun (WGS) entry which is preliminary data.</text>
</comment>